<dbReference type="AlphaFoldDB" id="A0A0W0D451"/>
<reference evidence="1 2" key="1">
    <citation type="submission" date="2015-10" db="EMBL/GenBank/DDBJ databases">
        <title>Draft genomes sequences of Candida glabrata isolates 1A, 1B, 2A, 2B, 3A and 3B.</title>
        <authorList>
            <person name="Haavelsrud O.E."/>
            <person name="Gaustad P."/>
        </authorList>
    </citation>
    <scope>NUCLEOTIDE SEQUENCE [LARGE SCALE GENOMIC DNA]</scope>
    <source>
        <strain evidence="1">910700640</strain>
    </source>
</reference>
<dbReference type="EMBL" id="LLZZ01000106">
    <property type="protein sequence ID" value="KTB08123.1"/>
    <property type="molecule type" value="Genomic_DNA"/>
</dbReference>
<dbReference type="Proteomes" id="UP000054886">
    <property type="component" value="Unassembled WGS sequence"/>
</dbReference>
<name>A0A0W0D451_CANGB</name>
<comment type="caution">
    <text evidence="1">The sequence shown here is derived from an EMBL/GenBank/DDBJ whole genome shotgun (WGS) entry which is preliminary data.</text>
</comment>
<organism evidence="1 2">
    <name type="scientific">Candida glabrata</name>
    <name type="common">Yeast</name>
    <name type="synonym">Torulopsis glabrata</name>
    <dbReference type="NCBI Taxonomy" id="5478"/>
    <lineage>
        <taxon>Eukaryota</taxon>
        <taxon>Fungi</taxon>
        <taxon>Dikarya</taxon>
        <taxon>Ascomycota</taxon>
        <taxon>Saccharomycotina</taxon>
        <taxon>Saccharomycetes</taxon>
        <taxon>Saccharomycetales</taxon>
        <taxon>Saccharomycetaceae</taxon>
        <taxon>Nakaseomyces</taxon>
    </lineage>
</organism>
<gene>
    <name evidence="1" type="ORF">AO440_003938</name>
</gene>
<dbReference type="VEuPathDB" id="FungiDB:CAGL0M01892g"/>
<proteinExistence type="predicted"/>
<protein>
    <submittedName>
        <fullName evidence="1">Protein ECM8</fullName>
    </submittedName>
</protein>
<dbReference type="VEuPathDB" id="FungiDB:B1J91_M01892g"/>
<evidence type="ECO:0000313" key="1">
    <source>
        <dbReference type="EMBL" id="KTB08123.1"/>
    </source>
</evidence>
<dbReference type="VEuPathDB" id="FungiDB:GVI51_M01793"/>
<dbReference type="VEuPathDB" id="FungiDB:GWK60_M01793"/>
<evidence type="ECO:0000313" key="2">
    <source>
        <dbReference type="Proteomes" id="UP000054886"/>
    </source>
</evidence>
<accession>A0A0W0D451</accession>
<sequence length="340" mass="40645">MENWIENSSTLFNHNGNNLNLRQFRTYPEELLDTVEDDAHFFPSPTNYTKKSSKYEALYLELDHLRPNCKHICGKNKLYLPRSFQHHKLTRMMRLSYESQSYEVKKNFKCPPSACILESHLESDTSCNHSSSAGPIKRTDLINYRYLRSRDSRKEIMCRFCLGVNWVDSTIYFKHLFLAHGIITRLDNTTDWYHINQKKNNITTIKLEDYMTFYVQEVKSSAIQFTRNVLPHVVVRLLPIPSTYYSSIMGSGFRRTHVLCPNCNRYIRIGWCEHDEIIQRQYEDFESLNIQTFKEYSRISYIQTRNRQEIQGVYENYFVHYLECNFRDYDSTCLYIIFTD</sequence>